<dbReference type="InterPro" id="IPR000719">
    <property type="entry name" value="Prot_kinase_dom"/>
</dbReference>
<comment type="caution">
    <text evidence="7">The sequence shown here is derived from an EMBL/GenBank/DDBJ whole genome shotgun (WGS) entry which is preliminary data.</text>
</comment>
<evidence type="ECO:0000256" key="4">
    <source>
        <dbReference type="ARBA" id="ARBA00022777"/>
    </source>
</evidence>
<dbReference type="PANTHER" id="PTHR24351">
    <property type="entry name" value="RIBOSOMAL PROTEIN S6 KINASE"/>
    <property type="match status" value="1"/>
</dbReference>
<sequence>MIFGKQRWASHDRQNSMCATLEFMSPEIVQGRGHDKTADWWSVGILIYEMLTRKPPFRVVTEGFKQATWEWSREIKPSFVPQVAGKQCTVNLKSVGQICPCFWIPLLRVPNVIRMIGESAEVVGRSSGNKMPTLEEYASDLTIHQVVDFWLQNTSSISHNCDRLRHLGILHDAVPHHVDRVGHPMHVKVLLMSIVSSKVA</sequence>
<dbReference type="Proteomes" id="UP001157418">
    <property type="component" value="Unassembled WGS sequence"/>
</dbReference>
<organism evidence="7 8">
    <name type="scientific">Lactuca virosa</name>
    <dbReference type="NCBI Taxonomy" id="75947"/>
    <lineage>
        <taxon>Eukaryota</taxon>
        <taxon>Viridiplantae</taxon>
        <taxon>Streptophyta</taxon>
        <taxon>Embryophyta</taxon>
        <taxon>Tracheophyta</taxon>
        <taxon>Spermatophyta</taxon>
        <taxon>Magnoliopsida</taxon>
        <taxon>eudicotyledons</taxon>
        <taxon>Gunneridae</taxon>
        <taxon>Pentapetalae</taxon>
        <taxon>asterids</taxon>
        <taxon>campanulids</taxon>
        <taxon>Asterales</taxon>
        <taxon>Asteraceae</taxon>
        <taxon>Cichorioideae</taxon>
        <taxon>Cichorieae</taxon>
        <taxon>Lactucinae</taxon>
        <taxon>Lactuca</taxon>
    </lineage>
</organism>
<evidence type="ECO:0000313" key="8">
    <source>
        <dbReference type="Proteomes" id="UP001157418"/>
    </source>
</evidence>
<reference evidence="7 8" key="1">
    <citation type="submission" date="2022-01" db="EMBL/GenBank/DDBJ databases">
        <authorList>
            <person name="Xiong W."/>
            <person name="Schranz E."/>
        </authorList>
    </citation>
    <scope>NUCLEOTIDE SEQUENCE [LARGE SCALE GENOMIC DNA]</scope>
</reference>
<dbReference type="GO" id="GO:0004674">
    <property type="term" value="F:protein serine/threonine kinase activity"/>
    <property type="evidence" value="ECO:0007669"/>
    <property type="project" value="UniProtKB-KW"/>
</dbReference>
<gene>
    <name evidence="7" type="ORF">LVIROSA_LOCUS14805</name>
</gene>
<protein>
    <recommendedName>
        <fullName evidence="6">Protein kinase domain-containing protein</fullName>
    </recommendedName>
</protein>
<dbReference type="Pfam" id="PF00069">
    <property type="entry name" value="Pkinase"/>
    <property type="match status" value="1"/>
</dbReference>
<evidence type="ECO:0000256" key="3">
    <source>
        <dbReference type="ARBA" id="ARBA00022741"/>
    </source>
</evidence>
<keyword evidence="1" id="KW-0723">Serine/threonine-protein kinase</keyword>
<dbReference type="SUPFAM" id="SSF56112">
    <property type="entry name" value="Protein kinase-like (PK-like)"/>
    <property type="match status" value="1"/>
</dbReference>
<evidence type="ECO:0000259" key="6">
    <source>
        <dbReference type="PROSITE" id="PS50011"/>
    </source>
</evidence>
<dbReference type="InterPro" id="IPR011009">
    <property type="entry name" value="Kinase-like_dom_sf"/>
</dbReference>
<evidence type="ECO:0000256" key="1">
    <source>
        <dbReference type="ARBA" id="ARBA00022527"/>
    </source>
</evidence>
<proteinExistence type="predicted"/>
<feature type="domain" description="Protein kinase" evidence="6">
    <location>
        <begin position="1"/>
        <end position="147"/>
    </location>
</feature>
<dbReference type="Gene3D" id="1.10.510.10">
    <property type="entry name" value="Transferase(Phosphotransferase) domain 1"/>
    <property type="match status" value="1"/>
</dbReference>
<dbReference type="AlphaFoldDB" id="A0AAU9N4F5"/>
<accession>A0AAU9N4F5</accession>
<dbReference type="GO" id="GO:0005524">
    <property type="term" value="F:ATP binding"/>
    <property type="evidence" value="ECO:0007669"/>
    <property type="project" value="UniProtKB-KW"/>
</dbReference>
<keyword evidence="5" id="KW-0067">ATP-binding</keyword>
<dbReference type="EMBL" id="CAKMRJ010002223">
    <property type="protein sequence ID" value="CAH1427828.1"/>
    <property type="molecule type" value="Genomic_DNA"/>
</dbReference>
<keyword evidence="4" id="KW-0418">Kinase</keyword>
<keyword evidence="8" id="KW-1185">Reference proteome</keyword>
<dbReference type="PROSITE" id="PS50011">
    <property type="entry name" value="PROTEIN_KINASE_DOM"/>
    <property type="match status" value="1"/>
</dbReference>
<name>A0AAU9N4F5_9ASTR</name>
<keyword evidence="3" id="KW-0547">Nucleotide-binding</keyword>
<evidence type="ECO:0000256" key="5">
    <source>
        <dbReference type="ARBA" id="ARBA00022840"/>
    </source>
</evidence>
<evidence type="ECO:0000313" key="7">
    <source>
        <dbReference type="EMBL" id="CAH1427828.1"/>
    </source>
</evidence>
<evidence type="ECO:0000256" key="2">
    <source>
        <dbReference type="ARBA" id="ARBA00022679"/>
    </source>
</evidence>
<keyword evidence="2" id="KW-0808">Transferase</keyword>